<dbReference type="PANTHER" id="PTHR31632:SF2">
    <property type="entry name" value="PLASMA MEMBRANE IRON PERMEASE"/>
    <property type="match status" value="1"/>
</dbReference>
<feature type="transmembrane region" description="Helical" evidence="6">
    <location>
        <begin position="319"/>
        <end position="345"/>
    </location>
</feature>
<dbReference type="GO" id="GO:0033573">
    <property type="term" value="C:high-affinity iron permease complex"/>
    <property type="evidence" value="ECO:0007669"/>
    <property type="project" value="InterPro"/>
</dbReference>
<protein>
    <submittedName>
        <fullName evidence="7">Transporter</fullName>
    </submittedName>
</protein>
<dbReference type="GO" id="GO:0015093">
    <property type="term" value="F:ferrous iron transmembrane transporter activity"/>
    <property type="evidence" value="ECO:0007669"/>
    <property type="project" value="TreeGrafter"/>
</dbReference>
<feature type="transmembrane region" description="Helical" evidence="6">
    <location>
        <begin position="502"/>
        <end position="524"/>
    </location>
</feature>
<keyword evidence="5 6" id="KW-0472">Membrane</keyword>
<evidence type="ECO:0000256" key="5">
    <source>
        <dbReference type="ARBA" id="ARBA00023136"/>
    </source>
</evidence>
<evidence type="ECO:0000256" key="2">
    <source>
        <dbReference type="ARBA" id="ARBA00008333"/>
    </source>
</evidence>
<name>A0A0M0L8C4_9BACL</name>
<evidence type="ECO:0000256" key="1">
    <source>
        <dbReference type="ARBA" id="ARBA00004141"/>
    </source>
</evidence>
<feature type="transmembrane region" description="Helical" evidence="6">
    <location>
        <begin position="357"/>
        <end position="380"/>
    </location>
</feature>
<feature type="transmembrane region" description="Helical" evidence="6">
    <location>
        <begin position="431"/>
        <end position="449"/>
    </location>
</feature>
<comment type="similarity">
    <text evidence="2">Belongs to the oxidase-dependent Fe transporter (OFeT) (TC 9.A.10.1) family.</text>
</comment>
<dbReference type="OrthoDB" id="8215804at2"/>
<comment type="caution">
    <text evidence="7">The sequence shown here is derived from an EMBL/GenBank/DDBJ whole genome shotgun (WGS) entry which is preliminary data.</text>
</comment>
<dbReference type="STRING" id="263475.AMD00_21965"/>
<accession>A0A0M0L8C4</accession>
<feature type="transmembrane region" description="Helical" evidence="6">
    <location>
        <begin position="392"/>
        <end position="411"/>
    </location>
</feature>
<organism evidence="7 8">
    <name type="scientific">Viridibacillus arvi</name>
    <dbReference type="NCBI Taxonomy" id="263475"/>
    <lineage>
        <taxon>Bacteria</taxon>
        <taxon>Bacillati</taxon>
        <taxon>Bacillota</taxon>
        <taxon>Bacilli</taxon>
        <taxon>Bacillales</taxon>
        <taxon>Caryophanaceae</taxon>
        <taxon>Viridibacillus</taxon>
    </lineage>
</organism>
<proteinExistence type="inferred from homology"/>
<keyword evidence="8" id="KW-1185">Reference proteome</keyword>
<dbReference type="InterPro" id="IPR004923">
    <property type="entry name" value="FTR1/Fip1/EfeU"/>
</dbReference>
<dbReference type="PATRIC" id="fig|263475.3.peg.192"/>
<feature type="transmembrane region" description="Helical" evidence="6">
    <location>
        <begin position="469"/>
        <end position="490"/>
    </location>
</feature>
<evidence type="ECO:0000256" key="3">
    <source>
        <dbReference type="ARBA" id="ARBA00022692"/>
    </source>
</evidence>
<reference evidence="8" key="1">
    <citation type="submission" date="2015-08" db="EMBL/GenBank/DDBJ databases">
        <title>Fjat-10028 dsm 16317.</title>
        <authorList>
            <person name="Liu B."/>
            <person name="Wang J."/>
            <person name="Zhu Y."/>
            <person name="Liu G."/>
            <person name="Chen Q."/>
            <person name="Chen Z."/>
            <person name="Lan J."/>
            <person name="Che J."/>
            <person name="Ge C."/>
            <person name="Shi H."/>
            <person name="Pan Z."/>
            <person name="Liu X."/>
        </authorList>
    </citation>
    <scope>NUCLEOTIDE SEQUENCE [LARGE SCALE GENOMIC DNA]</scope>
    <source>
        <strain evidence="8">DSM 16317</strain>
    </source>
</reference>
<evidence type="ECO:0000313" key="7">
    <source>
        <dbReference type="EMBL" id="KOO47330.1"/>
    </source>
</evidence>
<gene>
    <name evidence="7" type="ORF">AMD00_21965</name>
</gene>
<sequence>MKHFLKRCSQITIILGLIILTSIHSVNAAASYSHLYISISDAIMNSKQDQDKAAIDAIKTFQSDWIKADVKTSSETKTIESSLDEALNASSKEDRLTALTKLSKALTALEKAENPVDEMAERAGFLKTITPALNSLGQTIQTGDLEKIEVQYKQFNTFWKRTERPVREHDIAAYGQIETQMSFMRMTLADDNPNIDSLTDQFNSLKQAIDNFAAGKKTATQSGTYSLQTLLDLIDDAKDQIDDEEYSKASATIKKFITTWPNVEGDIRTKNASLYTKIESDMPIIASNLMKDSIDAKDIISQLNTFKQQIQLIQGDQNYSFWDAALILLREGLEALLIIIALVAFLKKSGQTHMERWIYIGAGIGIGLSAVAAILMSTLFNSTTINTSREMLEGYIGLAAAAMMIGVGVWMHSKSNIKSWNNYISKQMNHAMSKQSVWAMAFISFLSVFREGAETLVFYAGIAPKMSTFDFTLGIGIALAILIIVAIVLLRASGKIPIHYFFAVATVLIYLLAFKIIGVSIHTLQLTNVLPTSIISNLPVWASIGFYPTIETIIGQVILIVLVIITFFYKRHNEKVTG</sequence>
<comment type="subcellular location">
    <subcellularLocation>
        <location evidence="1">Membrane</location>
        <topology evidence="1">Multi-pass membrane protein</topology>
    </subcellularLocation>
</comment>
<dbReference type="EMBL" id="LILB01000009">
    <property type="protein sequence ID" value="KOO47330.1"/>
    <property type="molecule type" value="Genomic_DNA"/>
</dbReference>
<keyword evidence="3 6" id="KW-0812">Transmembrane</keyword>
<dbReference type="Pfam" id="PF03239">
    <property type="entry name" value="FTR1"/>
    <property type="match status" value="1"/>
</dbReference>
<dbReference type="Proteomes" id="UP000036867">
    <property type="component" value="Unassembled WGS sequence"/>
</dbReference>
<keyword evidence="4 6" id="KW-1133">Transmembrane helix</keyword>
<evidence type="ECO:0000256" key="6">
    <source>
        <dbReference type="SAM" id="Phobius"/>
    </source>
</evidence>
<dbReference type="RefSeq" id="WP_053419134.1">
    <property type="nucleotide sequence ID" value="NZ_LILB01000009.1"/>
</dbReference>
<evidence type="ECO:0000256" key="4">
    <source>
        <dbReference type="ARBA" id="ARBA00022989"/>
    </source>
</evidence>
<dbReference type="AlphaFoldDB" id="A0A0M0L8C4"/>
<evidence type="ECO:0000313" key="8">
    <source>
        <dbReference type="Proteomes" id="UP000036867"/>
    </source>
</evidence>
<dbReference type="PANTHER" id="PTHR31632">
    <property type="entry name" value="IRON TRANSPORTER FTH1"/>
    <property type="match status" value="1"/>
</dbReference>
<dbReference type="GeneID" id="301138770"/>
<feature type="transmembrane region" description="Helical" evidence="6">
    <location>
        <begin position="544"/>
        <end position="569"/>
    </location>
</feature>